<dbReference type="Proteomes" id="UP000192847">
    <property type="component" value="Unassembled WGS sequence"/>
</dbReference>
<feature type="region of interest" description="Disordered" evidence="1">
    <location>
        <begin position="27"/>
        <end position="85"/>
    </location>
</feature>
<feature type="non-terminal residue" evidence="2">
    <location>
        <position position="1"/>
    </location>
</feature>
<evidence type="ECO:0000313" key="2">
    <source>
        <dbReference type="EMBL" id="ORB76408.1"/>
    </source>
</evidence>
<organism evidence="2 3">
    <name type="scientific">Mycobacterium timonense</name>
    <dbReference type="NCBI Taxonomy" id="701043"/>
    <lineage>
        <taxon>Bacteria</taxon>
        <taxon>Bacillati</taxon>
        <taxon>Actinomycetota</taxon>
        <taxon>Actinomycetes</taxon>
        <taxon>Mycobacteriales</taxon>
        <taxon>Mycobacteriaceae</taxon>
        <taxon>Mycobacterium</taxon>
        <taxon>Mycobacterium avium complex (MAC)</taxon>
    </lineage>
</organism>
<feature type="compositionally biased region" description="Basic and acidic residues" evidence="1">
    <location>
        <begin position="72"/>
        <end position="85"/>
    </location>
</feature>
<evidence type="ECO:0000256" key="1">
    <source>
        <dbReference type="SAM" id="MobiDB-lite"/>
    </source>
</evidence>
<name>A0ABX3TC89_9MYCO</name>
<keyword evidence="3" id="KW-1185">Reference proteome</keyword>
<reference evidence="2 3" key="1">
    <citation type="submission" date="2017-02" db="EMBL/GenBank/DDBJ databases">
        <title>The new phylogeny of genus Mycobacterium.</title>
        <authorList>
            <person name="Tortoli E."/>
            <person name="Trovato A."/>
            <person name="Cirillo D.M."/>
        </authorList>
    </citation>
    <scope>NUCLEOTIDE SEQUENCE [LARGE SCALE GENOMIC DNA]</scope>
    <source>
        <strain evidence="2 3">CCUG 56329</strain>
    </source>
</reference>
<feature type="compositionally biased region" description="Polar residues" evidence="1">
    <location>
        <begin position="33"/>
        <end position="48"/>
    </location>
</feature>
<evidence type="ECO:0000313" key="3">
    <source>
        <dbReference type="Proteomes" id="UP000192847"/>
    </source>
</evidence>
<feature type="non-terminal residue" evidence="2">
    <location>
        <position position="114"/>
    </location>
</feature>
<feature type="compositionally biased region" description="Acidic residues" evidence="1">
    <location>
        <begin position="57"/>
        <end position="71"/>
    </location>
</feature>
<comment type="caution">
    <text evidence="2">The sequence shown here is derived from an EMBL/GenBank/DDBJ whole genome shotgun (WGS) entry which is preliminary data.</text>
</comment>
<sequence length="114" mass="11829">PVGNQISLCTGQLQTGLAPAGPALADGADGVNNGVQTGMTGIENQDGQNAAGFNDGTPDDGELDPESIDQDAQDKAQEMLGGDKTEQMMEQMLQMGMQTGSQIAEQLSQQFSQI</sequence>
<accession>A0ABX3TC89</accession>
<dbReference type="RefSeq" id="WP_158085072.1">
    <property type="nucleotide sequence ID" value="NZ_MVIL01000873.1"/>
</dbReference>
<proteinExistence type="predicted"/>
<dbReference type="EMBL" id="MVIL01000873">
    <property type="protein sequence ID" value="ORB76408.1"/>
    <property type="molecule type" value="Genomic_DNA"/>
</dbReference>
<gene>
    <name evidence="2" type="ORF">BST46_30295</name>
</gene>
<protein>
    <submittedName>
        <fullName evidence="2">Uncharacterized protein</fullName>
    </submittedName>
</protein>